<evidence type="ECO:0000256" key="2">
    <source>
        <dbReference type="ARBA" id="ARBA00022679"/>
    </source>
</evidence>
<dbReference type="GO" id="GO:0008887">
    <property type="term" value="F:glycerate kinase activity"/>
    <property type="evidence" value="ECO:0007669"/>
    <property type="project" value="UniProtKB-UniRule"/>
</dbReference>
<keyword evidence="2 4" id="KW-0808">Transferase</keyword>
<comment type="caution">
    <text evidence="5">The sequence shown here is derived from an EMBL/GenBank/DDBJ whole genome shotgun (WGS) entry which is preliminary data.</text>
</comment>
<comment type="similarity">
    <text evidence="1 4">Belongs to the glycerate kinase type-1 family.</text>
</comment>
<dbReference type="NCBIfam" id="TIGR00045">
    <property type="entry name" value="glycerate kinase"/>
    <property type="match status" value="1"/>
</dbReference>
<dbReference type="InterPro" id="IPR018193">
    <property type="entry name" value="Glyc_kinase_flavodox-like_fold"/>
</dbReference>
<evidence type="ECO:0000256" key="3">
    <source>
        <dbReference type="ARBA" id="ARBA00022777"/>
    </source>
</evidence>
<dbReference type="InterPro" id="IPR018197">
    <property type="entry name" value="Glycerate_kinase_RE-like"/>
</dbReference>
<dbReference type="Proteomes" id="UP000658382">
    <property type="component" value="Unassembled WGS sequence"/>
</dbReference>
<dbReference type="AlphaFoldDB" id="A0A917PYX2"/>
<gene>
    <name evidence="5" type="primary">glxK</name>
    <name evidence="5" type="ORF">GCM10007063_24730</name>
</gene>
<dbReference type="InterPro" id="IPR036129">
    <property type="entry name" value="Glycerate_kinase_sf"/>
</dbReference>
<reference evidence="5" key="1">
    <citation type="journal article" date="2014" name="Int. J. Syst. Evol. Microbiol.">
        <title>Complete genome sequence of Corynebacterium casei LMG S-19264T (=DSM 44701T), isolated from a smear-ripened cheese.</title>
        <authorList>
            <consortium name="US DOE Joint Genome Institute (JGI-PGF)"/>
            <person name="Walter F."/>
            <person name="Albersmeier A."/>
            <person name="Kalinowski J."/>
            <person name="Ruckert C."/>
        </authorList>
    </citation>
    <scope>NUCLEOTIDE SEQUENCE</scope>
    <source>
        <strain evidence="5">JCM 12580</strain>
    </source>
</reference>
<evidence type="ECO:0000256" key="4">
    <source>
        <dbReference type="PIRNR" id="PIRNR006078"/>
    </source>
</evidence>
<dbReference type="GO" id="GO:0031388">
    <property type="term" value="P:organic acid phosphorylation"/>
    <property type="evidence" value="ECO:0007669"/>
    <property type="project" value="UniProtKB-UniRule"/>
</dbReference>
<protein>
    <submittedName>
        <fullName evidence="5">Glycerate kinase</fullName>
    </submittedName>
</protein>
<dbReference type="Gene3D" id="3.40.50.10350">
    <property type="entry name" value="Glycerate kinase, domain 1"/>
    <property type="match status" value="1"/>
</dbReference>
<keyword evidence="3 4" id="KW-0418">Kinase</keyword>
<dbReference type="RefSeq" id="WP_188633413.1">
    <property type="nucleotide sequence ID" value="NZ_BMNQ01000040.1"/>
</dbReference>
<keyword evidence="6" id="KW-1185">Reference proteome</keyword>
<sequence>MNIVIATDSFKGSASTFEVADSIEKGIKNLEPFASINKFPISDGGEGTVDALVAASNGKFIEKEVTNPLGEKVSGRLGLLENNIAVIAMAEASGLTLIKEDEKNPFKTTTYGTGELIKAALDLGVDEILIGIGGSATNDGGAGMAQALGVSLKDGNGDPIGFGAEALENLEVVDMTNIDNRIKGTKVTVFSDVVNPLCGLNGASYIYGPQKGASEEDVKWLDQLLYKYGGTLEKQLNMPVMNEKGSGAAGGLGAGLLAFCNAEIHSGVNKILEKTKLEDHIQNADVVITGEGKMDSQSVYGKAPIGVAKIAQKYNVPVIAIVGSEGSDIREVYKHGIDLVIDIINKPMDLKKAMENACELIEYAGEKAIRSFELKDKLLKWREPYEFI</sequence>
<dbReference type="EMBL" id="BMNQ01000040">
    <property type="protein sequence ID" value="GGK01487.1"/>
    <property type="molecule type" value="Genomic_DNA"/>
</dbReference>
<organism evidence="5 6">
    <name type="scientific">Lentibacillus kapialis</name>
    <dbReference type="NCBI Taxonomy" id="340214"/>
    <lineage>
        <taxon>Bacteria</taxon>
        <taxon>Bacillati</taxon>
        <taxon>Bacillota</taxon>
        <taxon>Bacilli</taxon>
        <taxon>Bacillales</taxon>
        <taxon>Bacillaceae</taxon>
        <taxon>Lentibacillus</taxon>
    </lineage>
</organism>
<proteinExistence type="inferred from homology"/>
<name>A0A917PYX2_9BACI</name>
<dbReference type="Pfam" id="PF02595">
    <property type="entry name" value="Gly_kinase"/>
    <property type="match status" value="1"/>
</dbReference>
<dbReference type="SUPFAM" id="SSF110738">
    <property type="entry name" value="Glycerate kinase I"/>
    <property type="match status" value="1"/>
</dbReference>
<dbReference type="PIRSF" id="PIRSF006078">
    <property type="entry name" value="GlxK"/>
    <property type="match status" value="1"/>
</dbReference>
<accession>A0A917PYX2</accession>
<evidence type="ECO:0000313" key="6">
    <source>
        <dbReference type="Proteomes" id="UP000658382"/>
    </source>
</evidence>
<dbReference type="PANTHER" id="PTHR21599">
    <property type="entry name" value="GLYCERATE KINASE"/>
    <property type="match status" value="1"/>
</dbReference>
<reference evidence="5" key="2">
    <citation type="submission" date="2020-09" db="EMBL/GenBank/DDBJ databases">
        <authorList>
            <person name="Sun Q."/>
            <person name="Ohkuma M."/>
        </authorList>
    </citation>
    <scope>NUCLEOTIDE SEQUENCE</scope>
    <source>
        <strain evidence="5">JCM 12580</strain>
    </source>
</reference>
<dbReference type="PANTHER" id="PTHR21599:SF0">
    <property type="entry name" value="GLYCERATE KINASE"/>
    <property type="match status" value="1"/>
</dbReference>
<dbReference type="Gene3D" id="3.90.1510.10">
    <property type="entry name" value="Glycerate kinase, domain 2"/>
    <property type="match status" value="1"/>
</dbReference>
<evidence type="ECO:0000256" key="1">
    <source>
        <dbReference type="ARBA" id="ARBA00006284"/>
    </source>
</evidence>
<dbReference type="InterPro" id="IPR004381">
    <property type="entry name" value="Glycerate_kinase"/>
</dbReference>
<evidence type="ECO:0000313" key="5">
    <source>
        <dbReference type="EMBL" id="GGK01487.1"/>
    </source>
</evidence>